<dbReference type="KEGG" id="fro:AALO17_18410"/>
<evidence type="ECO:0000259" key="1">
    <source>
        <dbReference type="Pfam" id="PF13702"/>
    </source>
</evidence>
<proteinExistence type="predicted"/>
<feature type="domain" description="CwlT-like lysozyme" evidence="1">
    <location>
        <begin position="62"/>
        <end position="212"/>
    </location>
</feature>
<dbReference type="AlphaFoldDB" id="A0A140DWE8"/>
<organism evidence="2 3">
    <name type="scientific">Faecalibaculum rodentium</name>
    <dbReference type="NCBI Taxonomy" id="1702221"/>
    <lineage>
        <taxon>Bacteria</taxon>
        <taxon>Bacillati</taxon>
        <taxon>Bacillota</taxon>
        <taxon>Erysipelotrichia</taxon>
        <taxon>Erysipelotrichales</taxon>
        <taxon>Erysipelotrichaceae</taxon>
        <taxon>Faecalibaculum</taxon>
    </lineage>
</organism>
<dbReference type="CDD" id="cd16891">
    <property type="entry name" value="CwlT-like"/>
    <property type="match status" value="1"/>
</dbReference>
<name>A0A140DWE8_9FIRM</name>
<dbReference type="InterPro" id="IPR023346">
    <property type="entry name" value="Lysozyme-like_dom_sf"/>
</dbReference>
<dbReference type="RefSeq" id="WP_067558074.1">
    <property type="nucleotide sequence ID" value="NZ_CANOND010000029.1"/>
</dbReference>
<dbReference type="InterPro" id="IPR047194">
    <property type="entry name" value="CwlT-like_lysozyme"/>
</dbReference>
<dbReference type="Gene3D" id="1.10.530.10">
    <property type="match status" value="1"/>
</dbReference>
<gene>
    <name evidence="2" type="ORF">AALO17_18410</name>
</gene>
<reference evidence="2 3" key="1">
    <citation type="journal article" date="2016" name="Gut Pathog.">
        <title>Whole genome sequencing of "Faecalibaculum rodentium" ALO17, isolated from C57BL/6J laboratory mouse feces.</title>
        <authorList>
            <person name="Lim S."/>
            <person name="Chang D.H."/>
            <person name="Ahn S."/>
            <person name="Kim B.C."/>
        </authorList>
    </citation>
    <scope>NUCLEOTIDE SEQUENCE [LARGE SCALE GENOMIC DNA]</scope>
    <source>
        <strain evidence="2 3">Alo17</strain>
    </source>
</reference>
<evidence type="ECO:0000313" key="2">
    <source>
        <dbReference type="EMBL" id="AMK54975.1"/>
    </source>
</evidence>
<dbReference type="SUPFAM" id="SSF53955">
    <property type="entry name" value="Lysozyme-like"/>
    <property type="match status" value="1"/>
</dbReference>
<dbReference type="Proteomes" id="UP000069771">
    <property type="component" value="Chromosome"/>
</dbReference>
<sequence>MSKQLPPLPDGRASRIRVRRRLRRDRLTALLLVMLVAVAGFHTLEQFFVHDTYAFISPESEAVNHEPMIADYAARYGIQDYKPWLVAIVDVESGGQGEDVMQSSESLGLDPNSLTTEQSIDQGCSYFATLLDKAQTLGVDFNAVLQAYNYGAGYLDYVAVHGGIHTQELAESFAKEQSSGKTKTYMNPVAIKANGGWRYDYGNMFYVTLVHNAVDSL</sequence>
<dbReference type="Pfam" id="PF13702">
    <property type="entry name" value="Lysozyme_like"/>
    <property type="match status" value="1"/>
</dbReference>
<dbReference type="PATRIC" id="fig|1702221.3.peg.1796"/>
<keyword evidence="3" id="KW-1185">Reference proteome</keyword>
<dbReference type="EMBL" id="CP011391">
    <property type="protein sequence ID" value="AMK54975.1"/>
    <property type="molecule type" value="Genomic_DNA"/>
</dbReference>
<accession>A0A140DWE8</accession>
<protein>
    <submittedName>
        <fullName evidence="2">NlpC/P60 family protein</fullName>
    </submittedName>
</protein>
<dbReference type="STRING" id="1702221.AALO17_18410"/>
<evidence type="ECO:0000313" key="3">
    <source>
        <dbReference type="Proteomes" id="UP000069771"/>
    </source>
</evidence>